<dbReference type="InterPro" id="IPR010998">
    <property type="entry name" value="Integrase_recombinase_N"/>
</dbReference>
<keyword evidence="6" id="KW-1185">Reference proteome</keyword>
<feature type="domain" description="Core-binding (CB)" evidence="4">
    <location>
        <begin position="191"/>
        <end position="278"/>
    </location>
</feature>
<dbReference type="SUPFAM" id="SSF56672">
    <property type="entry name" value="DNA/RNA polymerases"/>
    <property type="match status" value="1"/>
</dbReference>
<feature type="domain" description="Tyr recombinase" evidence="3">
    <location>
        <begin position="307"/>
        <end position="507"/>
    </location>
</feature>
<evidence type="ECO:0000256" key="2">
    <source>
        <dbReference type="ARBA" id="ARBA00023172"/>
    </source>
</evidence>
<dbReference type="InterPro" id="IPR011010">
    <property type="entry name" value="DNA_brk_join_enz"/>
</dbReference>
<dbReference type="PROSITE" id="PS51900">
    <property type="entry name" value="CB"/>
    <property type="match status" value="1"/>
</dbReference>
<evidence type="ECO:0000313" key="6">
    <source>
        <dbReference type="Proteomes" id="UP001159405"/>
    </source>
</evidence>
<accession>A0ABN8N1M9</accession>
<dbReference type="InterPro" id="IPR002104">
    <property type="entry name" value="Integrase_catalytic"/>
</dbReference>
<organism evidence="5 6">
    <name type="scientific">Porites lobata</name>
    <dbReference type="NCBI Taxonomy" id="104759"/>
    <lineage>
        <taxon>Eukaryota</taxon>
        <taxon>Metazoa</taxon>
        <taxon>Cnidaria</taxon>
        <taxon>Anthozoa</taxon>
        <taxon>Hexacorallia</taxon>
        <taxon>Scleractinia</taxon>
        <taxon>Fungiina</taxon>
        <taxon>Poritidae</taxon>
        <taxon>Porites</taxon>
    </lineage>
</organism>
<evidence type="ECO:0000259" key="4">
    <source>
        <dbReference type="PROSITE" id="PS51900"/>
    </source>
</evidence>
<dbReference type="CDD" id="cd09275">
    <property type="entry name" value="RNase_HI_RT_DIRS1"/>
    <property type="match status" value="1"/>
</dbReference>
<dbReference type="SUPFAM" id="SSF56349">
    <property type="entry name" value="DNA breaking-rejoining enzymes"/>
    <property type="match status" value="1"/>
</dbReference>
<dbReference type="InterPro" id="IPR044068">
    <property type="entry name" value="CB"/>
</dbReference>
<evidence type="ECO:0000259" key="3">
    <source>
        <dbReference type="PROSITE" id="PS51898"/>
    </source>
</evidence>
<dbReference type="PROSITE" id="PS51898">
    <property type="entry name" value="TYR_RECOMBINASE"/>
    <property type="match status" value="1"/>
</dbReference>
<gene>
    <name evidence="5" type="ORF">PLOB_00045589</name>
</gene>
<protein>
    <submittedName>
        <fullName evidence="5">Uncharacterized protein</fullName>
    </submittedName>
</protein>
<keyword evidence="1" id="KW-0238">DNA-binding</keyword>
<dbReference type="InterPro" id="IPR043502">
    <property type="entry name" value="DNA/RNA_pol_sf"/>
</dbReference>
<sequence>MPRRWCRKRELESLIGHLHHAAKVVWPGRAFLRRFIDLLCCFRNKDHPVRINQEFRLDLQWWQQFLASWHGVGFWLYPGMSAATDLEVTSDVAGAVGFGAYSQGQWFYGAWSTVQARQSIAYQELFPVVIAAHLWGSLWARKHVLFRSDNEAVVAILTTRTSKVPALMHLLPGPGGSFLPLSDSAAPAGQLNTSSLEQRCLHFLAQGLAPSTRKAYASGQRKFIEFCRQAGKLHSNGSPCPADEWTLCLFVSFLADSIQHSSIKVYLSAVRSLHIEQGFPDPLLNCLRLQRVIRGVKRSQGSPAAQRLPITDSLLLVIHRALDLKVFDHCAFWAACMLGYFGFLRAAEFTVPNLASFSPAIHLSVADIAVDSLQSPTCLRVRIKASKTDPFRQGCHIHIGLGRAPLCAVHALLAYLSVRGNAAGPLFLLASGQPLSRAILTDWLRQIFSTAGTEGNFSSHSFRIGAATVAARNGIPDHLIQALGRWTSNAYQLYIRMPSEALAGFSGQLA</sequence>
<dbReference type="InterPro" id="IPR013762">
    <property type="entry name" value="Integrase-like_cat_sf"/>
</dbReference>
<dbReference type="PANTHER" id="PTHR34605:SF3">
    <property type="entry name" value="P CELL-TYPE AGGLUTINATION PROTEIN MAP4-LIKE-RELATED"/>
    <property type="match status" value="1"/>
</dbReference>
<dbReference type="Pfam" id="PF00589">
    <property type="entry name" value="Phage_integrase"/>
    <property type="match status" value="1"/>
</dbReference>
<dbReference type="Proteomes" id="UP001159405">
    <property type="component" value="Unassembled WGS sequence"/>
</dbReference>
<comment type="caution">
    <text evidence="5">The sequence shown here is derived from an EMBL/GenBank/DDBJ whole genome shotgun (WGS) entry which is preliminary data.</text>
</comment>
<dbReference type="Gene3D" id="1.10.443.10">
    <property type="entry name" value="Intergrase catalytic core"/>
    <property type="match status" value="1"/>
</dbReference>
<dbReference type="PANTHER" id="PTHR34605">
    <property type="entry name" value="PHAGE_INTEGRASE DOMAIN-CONTAINING PROTEIN"/>
    <property type="match status" value="1"/>
</dbReference>
<dbReference type="EMBL" id="CALNXK010000008">
    <property type="protein sequence ID" value="CAH3040934.1"/>
    <property type="molecule type" value="Genomic_DNA"/>
</dbReference>
<evidence type="ECO:0000313" key="5">
    <source>
        <dbReference type="EMBL" id="CAH3040934.1"/>
    </source>
</evidence>
<proteinExistence type="predicted"/>
<keyword evidence="2" id="KW-0233">DNA recombination</keyword>
<dbReference type="Gene3D" id="1.10.150.130">
    <property type="match status" value="1"/>
</dbReference>
<dbReference type="SUPFAM" id="SSF47823">
    <property type="entry name" value="lambda integrase-like, N-terminal domain"/>
    <property type="match status" value="1"/>
</dbReference>
<name>A0ABN8N1M9_9CNID</name>
<dbReference type="InterPro" id="IPR052925">
    <property type="entry name" value="Phage_Integrase-like_Recomb"/>
</dbReference>
<reference evidence="5 6" key="1">
    <citation type="submission" date="2022-05" db="EMBL/GenBank/DDBJ databases">
        <authorList>
            <consortium name="Genoscope - CEA"/>
            <person name="William W."/>
        </authorList>
    </citation>
    <scope>NUCLEOTIDE SEQUENCE [LARGE SCALE GENOMIC DNA]</scope>
</reference>
<evidence type="ECO:0000256" key="1">
    <source>
        <dbReference type="ARBA" id="ARBA00023125"/>
    </source>
</evidence>